<dbReference type="EMBL" id="VCKZ01000163">
    <property type="protein sequence ID" value="TMR35925.1"/>
    <property type="molecule type" value="Genomic_DNA"/>
</dbReference>
<comment type="caution">
    <text evidence="6">The sequence shown here is derived from an EMBL/GenBank/DDBJ whole genome shotgun (WGS) entry which is preliminary data.</text>
</comment>
<dbReference type="PANTHER" id="PTHR11559">
    <property type="entry name" value="CARBOXYLESTERASE"/>
    <property type="match status" value="1"/>
</dbReference>
<dbReference type="SUPFAM" id="SSF53474">
    <property type="entry name" value="alpha/beta-Hydrolases"/>
    <property type="match status" value="1"/>
</dbReference>
<name>A0A5S4GSJ4_9ACTN</name>
<dbReference type="InterPro" id="IPR050309">
    <property type="entry name" value="Type-B_Carboxylest/Lipase"/>
</dbReference>
<sequence>MFSTVQASCPTKPSRTSIVQSRRPSGALSPVVTPEQYKAHLPDVRRPGPLASVREPGSHVISSTRSGSGDRGRPTNAAWKGDPLRLIAIPLLASALALTGAVPAAAQQGGRDTSAVVRTDLGPVRGQLADGYRLFQGIPFAAPPTGNLRWRPPQPARAWQGVYDATTPRDQCAQLPAPYGGPTSYAEDCLYLNVTTPDSARKNRRLPVMVWVHGGGNVTGAGSIYDAAKLATDGDVVVVTVNYRLGPFGWLAHQGLETGADRRSQAGNYGLLDQQAALRWVQRNAGAFGGDPRNVTVFGESAGAQDACANLASPTAAGLFHKVIAQSYTCIAPARTEASAEDEGATLAEAVGCDKGSPAADAACLRATDVKTLLETFEAKALNVGPVAGGDRVLPLQPEQAIAQGRFNRMPVMHGNTLDEWRLFVSLGYPNPITAAEYEDIVRSTYGAAADAVLARYPASAYSDPRLALAAVQTDSNEILSPCAHQDAFRQLKRAGVPVYAYQFADRTAPPLLDVPGFEEGAAHASELTYLFPGLFGELNPAQAGLSDAMVGYWTSFAHDGRPQARQAPQWPRYRSPDDVLSLAPGNGGIHPTDTAQNGNCSFWNSL</sequence>
<evidence type="ECO:0000256" key="3">
    <source>
        <dbReference type="RuleBase" id="RU361235"/>
    </source>
</evidence>
<reference evidence="6 7" key="1">
    <citation type="submission" date="2019-05" db="EMBL/GenBank/DDBJ databases">
        <title>Draft genome sequence of Actinomadura geliboluensis A8036.</title>
        <authorList>
            <person name="Saricaoglu S."/>
            <person name="Isik K."/>
        </authorList>
    </citation>
    <scope>NUCLEOTIDE SEQUENCE [LARGE SCALE GENOMIC DNA]</scope>
    <source>
        <strain evidence="6 7">A8036</strain>
    </source>
</reference>
<dbReference type="EC" id="3.1.1.-" evidence="3"/>
<dbReference type="InterPro" id="IPR019826">
    <property type="entry name" value="Carboxylesterase_B_AS"/>
</dbReference>
<dbReference type="Pfam" id="PF00135">
    <property type="entry name" value="COesterase"/>
    <property type="match status" value="1"/>
</dbReference>
<evidence type="ECO:0000256" key="4">
    <source>
        <dbReference type="SAM" id="MobiDB-lite"/>
    </source>
</evidence>
<dbReference type="OrthoDB" id="4308422at2"/>
<organism evidence="6 7">
    <name type="scientific">Actinomadura geliboluensis</name>
    <dbReference type="NCBI Taxonomy" id="882440"/>
    <lineage>
        <taxon>Bacteria</taxon>
        <taxon>Bacillati</taxon>
        <taxon>Actinomycetota</taxon>
        <taxon>Actinomycetes</taxon>
        <taxon>Streptosporangiales</taxon>
        <taxon>Thermomonosporaceae</taxon>
        <taxon>Actinomadura</taxon>
    </lineage>
</organism>
<dbReference type="Gene3D" id="3.40.50.1820">
    <property type="entry name" value="alpha/beta hydrolase"/>
    <property type="match status" value="1"/>
</dbReference>
<dbReference type="AlphaFoldDB" id="A0A5S4GSJ4"/>
<dbReference type="Proteomes" id="UP000305238">
    <property type="component" value="Unassembled WGS sequence"/>
</dbReference>
<dbReference type="GO" id="GO:0016787">
    <property type="term" value="F:hydrolase activity"/>
    <property type="evidence" value="ECO:0007669"/>
    <property type="project" value="UniProtKB-KW"/>
</dbReference>
<proteinExistence type="inferred from homology"/>
<evidence type="ECO:0000313" key="7">
    <source>
        <dbReference type="Proteomes" id="UP000305238"/>
    </source>
</evidence>
<evidence type="ECO:0000256" key="2">
    <source>
        <dbReference type="ARBA" id="ARBA00022801"/>
    </source>
</evidence>
<evidence type="ECO:0000259" key="5">
    <source>
        <dbReference type="Pfam" id="PF00135"/>
    </source>
</evidence>
<dbReference type="InterPro" id="IPR029058">
    <property type="entry name" value="AB_hydrolase_fold"/>
</dbReference>
<keyword evidence="2 3" id="KW-0378">Hydrolase</keyword>
<keyword evidence="7" id="KW-1185">Reference proteome</keyword>
<accession>A0A5S4GSJ4</accession>
<feature type="compositionally biased region" description="Polar residues" evidence="4">
    <location>
        <begin position="1"/>
        <end position="23"/>
    </location>
</feature>
<feature type="region of interest" description="Disordered" evidence="4">
    <location>
        <begin position="1"/>
        <end position="30"/>
    </location>
</feature>
<feature type="region of interest" description="Disordered" evidence="4">
    <location>
        <begin position="42"/>
        <end position="77"/>
    </location>
</feature>
<dbReference type="InterPro" id="IPR002018">
    <property type="entry name" value="CarbesteraseB"/>
</dbReference>
<comment type="similarity">
    <text evidence="1 3">Belongs to the type-B carboxylesterase/lipase family.</text>
</comment>
<evidence type="ECO:0000313" key="6">
    <source>
        <dbReference type="EMBL" id="TMR35925.1"/>
    </source>
</evidence>
<protein>
    <recommendedName>
        <fullName evidence="3">Carboxylic ester hydrolase</fullName>
        <ecNumber evidence="3">3.1.1.-</ecNumber>
    </recommendedName>
</protein>
<feature type="domain" description="Carboxylesterase type B" evidence="5">
    <location>
        <begin position="114"/>
        <end position="604"/>
    </location>
</feature>
<evidence type="ECO:0000256" key="1">
    <source>
        <dbReference type="ARBA" id="ARBA00005964"/>
    </source>
</evidence>
<gene>
    <name evidence="6" type="ORF">ETD96_21960</name>
</gene>
<dbReference type="PROSITE" id="PS00122">
    <property type="entry name" value="CARBOXYLESTERASE_B_1"/>
    <property type="match status" value="1"/>
</dbReference>